<keyword evidence="2 6" id="KW-0378">Hydrolase</keyword>
<dbReference type="STRING" id="1117707.VQ7734_02741"/>
<dbReference type="GO" id="GO:0046872">
    <property type="term" value="F:metal ion binding"/>
    <property type="evidence" value="ECO:0007669"/>
    <property type="project" value="UniProtKB-KW"/>
</dbReference>
<dbReference type="GO" id="GO:0004180">
    <property type="term" value="F:carboxypeptidase activity"/>
    <property type="evidence" value="ECO:0007669"/>
    <property type="project" value="UniProtKB-KW"/>
</dbReference>
<feature type="domain" description="Peptidase M20 dimerisation" evidence="5">
    <location>
        <begin position="188"/>
        <end position="288"/>
    </location>
</feature>
<reference evidence="7" key="1">
    <citation type="submission" date="2016-12" db="EMBL/GenBank/DDBJ databases">
        <authorList>
            <person name="Rodrigo-Torres L."/>
            <person name="Arahal R.D."/>
            <person name="Lucena T."/>
        </authorList>
    </citation>
    <scope>NUCLEOTIDE SEQUENCE [LARGE SCALE GENOMIC DNA]</scope>
</reference>
<dbReference type="Pfam" id="PF07687">
    <property type="entry name" value="M20_dimer"/>
    <property type="match status" value="1"/>
</dbReference>
<accession>A0A1M7YWK5</accession>
<keyword evidence="6" id="KW-0121">Carboxypeptidase</keyword>
<keyword evidence="3" id="KW-0170">Cobalt</keyword>
<evidence type="ECO:0000259" key="5">
    <source>
        <dbReference type="Pfam" id="PF07687"/>
    </source>
</evidence>
<evidence type="ECO:0000313" key="6">
    <source>
        <dbReference type="EMBL" id="SHO56972.1"/>
    </source>
</evidence>
<dbReference type="PANTHER" id="PTHR43808">
    <property type="entry name" value="ACETYLORNITHINE DEACETYLASE"/>
    <property type="match status" value="1"/>
</dbReference>
<sequence length="386" mass="41345">MNKQGMIESVSGWLRDYESEMKQLLEVLVNIDSFSHDPADVREVRDRLADVLAQAGIEVQRLDEQDTCALLAQVGSQTGQTFFLTGHMDTVFSKGTVAERPYREADGKAYGPGVADMKAGLVINACLMMAFHRLHQQHPLPFTLKMMATGDEEIGSPNGQHLIRRYLAGADAVFNAEPGRVSGNVVSARKGGGSYRIDVTGRAANAGVNHADGASAIEALARITQSVHRLTDYQAGITTNVGLISGGTTPNTVAQQASAMLDVRFNTREQGEQLAETLHACVEQHGVPGVLASLTKIAGFLPFEARMSERLLDLYRTQARQVGVEVDGEFTGGCSDAGWTASMGIATLCGTGPVGGHAHTEREYCDLSTLVERAVIVGRCLITLAD</sequence>
<dbReference type="InterPro" id="IPR036264">
    <property type="entry name" value="Bact_exopeptidase_dim_dom"/>
</dbReference>
<dbReference type="Proteomes" id="UP000184600">
    <property type="component" value="Unassembled WGS sequence"/>
</dbReference>
<protein>
    <submittedName>
        <fullName evidence="6">Carboxypeptidase G2</fullName>
        <ecNumber evidence="6">3.4.17.11</ecNumber>
    </submittedName>
</protein>
<keyword evidence="6" id="KW-0645">Protease</keyword>
<organism evidence="6 7">
    <name type="scientific">Vibrio quintilis</name>
    <dbReference type="NCBI Taxonomy" id="1117707"/>
    <lineage>
        <taxon>Bacteria</taxon>
        <taxon>Pseudomonadati</taxon>
        <taxon>Pseudomonadota</taxon>
        <taxon>Gammaproteobacteria</taxon>
        <taxon>Vibrionales</taxon>
        <taxon>Vibrionaceae</taxon>
        <taxon>Vibrio</taxon>
    </lineage>
</organism>
<keyword evidence="1" id="KW-0479">Metal-binding</keyword>
<evidence type="ECO:0000256" key="2">
    <source>
        <dbReference type="ARBA" id="ARBA00022801"/>
    </source>
</evidence>
<dbReference type="PANTHER" id="PTHR43808:SF9">
    <property type="entry name" value="BLL0789 PROTEIN"/>
    <property type="match status" value="1"/>
</dbReference>
<dbReference type="EC" id="3.4.17.11" evidence="6"/>
<dbReference type="RefSeq" id="WP_083601636.1">
    <property type="nucleotide sequence ID" value="NZ_AP024898.1"/>
</dbReference>
<dbReference type="CDD" id="cd03885">
    <property type="entry name" value="M20_CPDG2"/>
    <property type="match status" value="1"/>
</dbReference>
<proteinExistence type="predicted"/>
<dbReference type="InterPro" id="IPR050072">
    <property type="entry name" value="Peptidase_M20A"/>
</dbReference>
<gene>
    <name evidence="6" type="primary">cpg2</name>
    <name evidence="6" type="ORF">VQ7734_02741</name>
</gene>
<dbReference type="SUPFAM" id="SSF55031">
    <property type="entry name" value="Bacterial exopeptidase dimerisation domain"/>
    <property type="match status" value="1"/>
</dbReference>
<keyword evidence="7" id="KW-1185">Reference proteome</keyword>
<dbReference type="Gene3D" id="3.40.630.10">
    <property type="entry name" value="Zn peptidases"/>
    <property type="match status" value="1"/>
</dbReference>
<dbReference type="InterPro" id="IPR011650">
    <property type="entry name" value="Peptidase_M20_dimer"/>
</dbReference>
<evidence type="ECO:0000256" key="4">
    <source>
        <dbReference type="PIRSR" id="PIRSR037238-1"/>
    </source>
</evidence>
<dbReference type="AlphaFoldDB" id="A0A1M7YWK5"/>
<dbReference type="EMBL" id="FRFG01000031">
    <property type="protein sequence ID" value="SHO56972.1"/>
    <property type="molecule type" value="Genomic_DNA"/>
</dbReference>
<feature type="active site" description="Proton acceptor" evidence="4">
    <location>
        <position position="152"/>
    </location>
</feature>
<evidence type="ECO:0000256" key="1">
    <source>
        <dbReference type="ARBA" id="ARBA00022723"/>
    </source>
</evidence>
<dbReference type="PIRSF" id="PIRSF037238">
    <property type="entry name" value="Carboxypeptidase_G2"/>
    <property type="match status" value="1"/>
</dbReference>
<dbReference type="InterPro" id="IPR017150">
    <property type="entry name" value="Pept_M20_glutamate_carboxypep"/>
</dbReference>
<dbReference type="SUPFAM" id="SSF53187">
    <property type="entry name" value="Zn-dependent exopeptidases"/>
    <property type="match status" value="1"/>
</dbReference>
<name>A0A1M7YWK5_9VIBR</name>
<dbReference type="Pfam" id="PF01546">
    <property type="entry name" value="Peptidase_M20"/>
    <property type="match status" value="1"/>
</dbReference>
<evidence type="ECO:0000256" key="3">
    <source>
        <dbReference type="ARBA" id="ARBA00023285"/>
    </source>
</evidence>
<dbReference type="InterPro" id="IPR002933">
    <property type="entry name" value="Peptidase_M20"/>
</dbReference>
<dbReference type="Gene3D" id="3.30.70.360">
    <property type="match status" value="1"/>
</dbReference>
<feature type="active site" evidence="4">
    <location>
        <position position="89"/>
    </location>
</feature>
<evidence type="ECO:0000313" key="7">
    <source>
        <dbReference type="Proteomes" id="UP000184600"/>
    </source>
</evidence>